<protein>
    <submittedName>
        <fullName evidence="1">Uncharacterized protein</fullName>
    </submittedName>
</protein>
<evidence type="ECO:0000313" key="2">
    <source>
        <dbReference type="Proteomes" id="UP001497535"/>
    </source>
</evidence>
<keyword evidence="2" id="KW-1185">Reference proteome</keyword>
<evidence type="ECO:0000313" key="1">
    <source>
        <dbReference type="EMBL" id="CAK5079905.1"/>
    </source>
</evidence>
<gene>
    <name evidence="1" type="ORF">MENTE1834_LOCUS27048</name>
</gene>
<dbReference type="EMBL" id="CAVMJV010000039">
    <property type="protein sequence ID" value="CAK5079905.1"/>
    <property type="molecule type" value="Genomic_DNA"/>
</dbReference>
<name>A0ACB0ZLE6_MELEN</name>
<accession>A0ACB0ZLE6</accession>
<proteinExistence type="predicted"/>
<sequence>MGYPLDDNLLWSQFLPYFILALIIYSILAIFWILWNIYTYRRFGKY</sequence>
<organism evidence="1 2">
    <name type="scientific">Meloidogyne enterolobii</name>
    <name type="common">Root-knot nematode worm</name>
    <name type="synonym">Meloidogyne mayaguensis</name>
    <dbReference type="NCBI Taxonomy" id="390850"/>
    <lineage>
        <taxon>Eukaryota</taxon>
        <taxon>Metazoa</taxon>
        <taxon>Ecdysozoa</taxon>
        <taxon>Nematoda</taxon>
        <taxon>Chromadorea</taxon>
        <taxon>Rhabditida</taxon>
        <taxon>Tylenchina</taxon>
        <taxon>Tylenchomorpha</taxon>
        <taxon>Tylenchoidea</taxon>
        <taxon>Meloidogynidae</taxon>
        <taxon>Meloidogyninae</taxon>
        <taxon>Meloidogyne</taxon>
    </lineage>
</organism>
<dbReference type="Proteomes" id="UP001497535">
    <property type="component" value="Unassembled WGS sequence"/>
</dbReference>
<reference evidence="1" key="1">
    <citation type="submission" date="2023-11" db="EMBL/GenBank/DDBJ databases">
        <authorList>
            <person name="Poullet M."/>
        </authorList>
    </citation>
    <scope>NUCLEOTIDE SEQUENCE</scope>
    <source>
        <strain evidence="1">E1834</strain>
    </source>
</reference>
<comment type="caution">
    <text evidence="1">The sequence shown here is derived from an EMBL/GenBank/DDBJ whole genome shotgun (WGS) entry which is preliminary data.</text>
</comment>